<feature type="transmembrane region" description="Helical" evidence="1">
    <location>
        <begin position="283"/>
        <end position="301"/>
    </location>
</feature>
<protein>
    <recommendedName>
        <fullName evidence="4">SH3 domain-containing protein</fullName>
    </recommendedName>
</protein>
<comment type="caution">
    <text evidence="2">The sequence shown here is derived from an EMBL/GenBank/DDBJ whole genome shotgun (WGS) entry which is preliminary data.</text>
</comment>
<dbReference type="Gene3D" id="2.30.30.40">
    <property type="entry name" value="SH3 Domains"/>
    <property type="match status" value="1"/>
</dbReference>
<keyword evidence="1" id="KW-0472">Membrane</keyword>
<evidence type="ECO:0008006" key="4">
    <source>
        <dbReference type="Google" id="ProtNLM"/>
    </source>
</evidence>
<feature type="transmembrane region" description="Helical" evidence="1">
    <location>
        <begin position="255"/>
        <end position="276"/>
    </location>
</feature>
<keyword evidence="1" id="KW-1133">Transmembrane helix</keyword>
<organism evidence="2 3">
    <name type="scientific">Helicobacter marmotae</name>
    <dbReference type="NCBI Taxonomy" id="152490"/>
    <lineage>
        <taxon>Bacteria</taxon>
        <taxon>Pseudomonadati</taxon>
        <taxon>Campylobacterota</taxon>
        <taxon>Epsilonproteobacteria</taxon>
        <taxon>Campylobacterales</taxon>
        <taxon>Helicobacteraceae</taxon>
        <taxon>Helicobacter</taxon>
    </lineage>
</organism>
<reference evidence="2 3" key="1">
    <citation type="submission" date="2018-04" db="EMBL/GenBank/DDBJ databases">
        <title>Novel Campyloabacter and Helicobacter Species and Strains.</title>
        <authorList>
            <person name="Mannion A.J."/>
            <person name="Shen Z."/>
            <person name="Fox J.G."/>
        </authorList>
    </citation>
    <scope>NUCLEOTIDE SEQUENCE [LARGE SCALE GENOMIC DNA]</scope>
    <source>
        <strain evidence="2 3">MIT 98-6070</strain>
    </source>
</reference>
<dbReference type="OrthoDB" id="5372311at2"/>
<dbReference type="AlphaFoldDB" id="A0A3D8I750"/>
<gene>
    <name evidence="2" type="ORF">CQA63_02370</name>
</gene>
<evidence type="ECO:0000256" key="1">
    <source>
        <dbReference type="SAM" id="Phobius"/>
    </source>
</evidence>
<sequence>MQGFRYILWALLLCVGALFGQTQSKIAYLNVEFPKVDTSLYVGQNIEVKYALTLLSGAKLIGADVLDLSPKNNVVLKSRGKNWRADNNGVLRNTYTYNITAQNVIIPALRVRVASSDGSYEEEVIAQGAKIQAIELSSNPNYIHVIADMLEVVDYRVREYDEANNIVIFQFESKGAYLESMKIAQYPKQGLENSKVVDGITYGIYYVVLDKSIRSLSFDYFNITQHQFVTLTLPIHLVRNTLNAQSGDIKPRNTFLIFKNLFIGGLIIFALCVWLVFKRIRKIALLVLAILVALILYNVFFTRDSGIAQIGANISIIPTHNSTITEVIKTPTRVDIIGEYGDYYKVIIDTKVGWIRKDHVSKN</sequence>
<dbReference type="EMBL" id="NXLR01000003">
    <property type="protein sequence ID" value="RDU60564.1"/>
    <property type="molecule type" value="Genomic_DNA"/>
</dbReference>
<keyword evidence="1" id="KW-0812">Transmembrane</keyword>
<evidence type="ECO:0000313" key="3">
    <source>
        <dbReference type="Proteomes" id="UP000256599"/>
    </source>
</evidence>
<keyword evidence="3" id="KW-1185">Reference proteome</keyword>
<dbReference type="Proteomes" id="UP000256599">
    <property type="component" value="Unassembled WGS sequence"/>
</dbReference>
<evidence type="ECO:0000313" key="2">
    <source>
        <dbReference type="EMBL" id="RDU60564.1"/>
    </source>
</evidence>
<accession>A0A3D8I750</accession>
<proteinExistence type="predicted"/>
<name>A0A3D8I750_9HELI</name>